<feature type="region of interest" description="Disordered" evidence="1">
    <location>
        <begin position="154"/>
        <end position="199"/>
    </location>
</feature>
<dbReference type="VEuPathDB" id="FungiDB:BDEG_26067"/>
<name>A0A177WR90_BATDL</name>
<accession>A0A177WR90</accession>
<dbReference type="STRING" id="403673.A0A177WR90"/>
<evidence type="ECO:0000313" key="2">
    <source>
        <dbReference type="EMBL" id="OAJ42638.1"/>
    </source>
</evidence>
<dbReference type="OrthoDB" id="2158060at2759"/>
<sequence length="326" mass="35389">MAVGLQVLFEPLTTSTNYTVHGNGRQTLLPGLKGGAQIYPVDGDTPSLSTFITPETVSTVKSYAKAQADKVARSAPLTTLQIICGIGLHAVTLFGILPSANLLFHPRLIMPPHGQVYRIPSSFLVLGLTTYDVLQRAIGLAFWQAPFEQSMPTYQGSSRPWIPSSSSASTNETPSAKPYPAGTSKSSPASRPVMPEHSAGSMVKKSPAWASLLAYIQHINPKFLQTQLISAEHSMRWLWAMTAHDRESIPIMGVVRLEPVMIPLVMCAMGGFSSITATVKGLLAAIVAAKILDIRRWNGEPAVDWFHAVALSWCEWISAQIETLRK</sequence>
<proteinExistence type="predicted"/>
<dbReference type="AlphaFoldDB" id="A0A177WR90"/>
<evidence type="ECO:0000313" key="3">
    <source>
        <dbReference type="Proteomes" id="UP000077115"/>
    </source>
</evidence>
<feature type="compositionally biased region" description="Low complexity" evidence="1">
    <location>
        <begin position="157"/>
        <end position="176"/>
    </location>
</feature>
<reference evidence="2 3" key="1">
    <citation type="submission" date="2006-10" db="EMBL/GenBank/DDBJ databases">
        <title>The Genome Sequence of Batrachochytrium dendrobatidis JEL423.</title>
        <authorList>
            <consortium name="The Broad Institute Genome Sequencing Platform"/>
            <person name="Birren B."/>
            <person name="Lander E."/>
            <person name="Galagan J."/>
            <person name="Cuomo C."/>
            <person name="Devon K."/>
            <person name="Jaffe D."/>
            <person name="Butler J."/>
            <person name="Alvarez P."/>
            <person name="Gnerre S."/>
            <person name="Grabherr M."/>
            <person name="Kleber M."/>
            <person name="Mauceli E."/>
            <person name="Brockman W."/>
            <person name="Young S."/>
            <person name="LaButti K."/>
            <person name="Sykes S."/>
            <person name="DeCaprio D."/>
            <person name="Crawford M."/>
            <person name="Koehrsen M."/>
            <person name="Engels R."/>
            <person name="Montgomery P."/>
            <person name="Pearson M."/>
            <person name="Howarth C."/>
            <person name="Larson L."/>
            <person name="White J."/>
            <person name="O'Leary S."/>
            <person name="Kodira C."/>
            <person name="Zeng Q."/>
            <person name="Yandava C."/>
            <person name="Alvarado L."/>
            <person name="Longcore J."/>
            <person name="James T."/>
        </authorList>
    </citation>
    <scope>NUCLEOTIDE SEQUENCE [LARGE SCALE GENOMIC DNA]</scope>
    <source>
        <strain evidence="2 3">JEL423</strain>
    </source>
</reference>
<dbReference type="Proteomes" id="UP000077115">
    <property type="component" value="Unassembled WGS sequence"/>
</dbReference>
<evidence type="ECO:0000256" key="1">
    <source>
        <dbReference type="SAM" id="MobiDB-lite"/>
    </source>
</evidence>
<dbReference type="EMBL" id="DS022308">
    <property type="protein sequence ID" value="OAJ42638.1"/>
    <property type="molecule type" value="Genomic_DNA"/>
</dbReference>
<protein>
    <submittedName>
        <fullName evidence="2">Uncharacterized protein</fullName>
    </submittedName>
</protein>
<organism evidence="2 3">
    <name type="scientific">Batrachochytrium dendrobatidis (strain JEL423)</name>
    <dbReference type="NCBI Taxonomy" id="403673"/>
    <lineage>
        <taxon>Eukaryota</taxon>
        <taxon>Fungi</taxon>
        <taxon>Fungi incertae sedis</taxon>
        <taxon>Chytridiomycota</taxon>
        <taxon>Chytridiomycota incertae sedis</taxon>
        <taxon>Chytridiomycetes</taxon>
        <taxon>Rhizophydiales</taxon>
        <taxon>Rhizophydiales incertae sedis</taxon>
        <taxon>Batrachochytrium</taxon>
    </lineage>
</organism>
<gene>
    <name evidence="2" type="ORF">BDEG_26067</name>
</gene>
<reference evidence="2 3" key="2">
    <citation type="submission" date="2016-05" db="EMBL/GenBank/DDBJ databases">
        <title>Lineage-specific infection strategies underlie the spectrum of fungal disease in amphibians.</title>
        <authorList>
            <person name="Cuomo C.A."/>
            <person name="Farrer R.A."/>
            <person name="James T."/>
            <person name="Longcore J."/>
            <person name="Birren B."/>
        </authorList>
    </citation>
    <scope>NUCLEOTIDE SEQUENCE [LARGE SCALE GENOMIC DNA]</scope>
    <source>
        <strain evidence="2 3">JEL423</strain>
    </source>
</reference>